<feature type="transmembrane region" description="Helical" evidence="7">
    <location>
        <begin position="136"/>
        <end position="156"/>
    </location>
</feature>
<reference evidence="9" key="1">
    <citation type="submission" date="2015-08" db="EMBL/GenBank/DDBJ databases">
        <authorList>
            <person name="Babu N.S."/>
            <person name="Beckwith C.J."/>
            <person name="Beseler K.G."/>
            <person name="Brison A."/>
            <person name="Carone J.V."/>
            <person name="Caskin T.P."/>
            <person name="Diamond M."/>
            <person name="Durham M.E."/>
            <person name="Foxe J.M."/>
            <person name="Go M."/>
            <person name="Henderson B.A."/>
            <person name="Jones I.B."/>
            <person name="McGettigan J.A."/>
            <person name="Micheletti S.J."/>
            <person name="Nasrallah M.E."/>
            <person name="Ortiz D."/>
            <person name="Piller C.R."/>
            <person name="Privatt S.R."/>
            <person name="Schneider S.L."/>
            <person name="Sharp S."/>
            <person name="Smith T.C."/>
            <person name="Stanton J.D."/>
            <person name="Ullery H.E."/>
            <person name="Wilson R.J."/>
            <person name="Serrano M.G."/>
            <person name="Buck G."/>
            <person name="Lee V."/>
            <person name="Wang Y."/>
            <person name="Carvalho R."/>
            <person name="Voegtly L."/>
            <person name="Shi R."/>
            <person name="Duckworth R."/>
            <person name="Johnson A."/>
            <person name="Loviza R."/>
            <person name="Walstead R."/>
            <person name="Shah Z."/>
            <person name="Kiflezghi M."/>
            <person name="Wade K."/>
            <person name="Ball S.L."/>
            <person name="Bradley K.W."/>
            <person name="Asai D.J."/>
            <person name="Bowman C.A."/>
            <person name="Russell D.A."/>
            <person name="Pope W.H."/>
            <person name="Jacobs-Sera D."/>
            <person name="Hendrix R.W."/>
            <person name="Hatfull G.F."/>
        </authorList>
    </citation>
    <scope>NUCLEOTIDE SEQUENCE</scope>
</reference>
<dbReference type="InterPro" id="IPR000515">
    <property type="entry name" value="MetI-like"/>
</dbReference>
<evidence type="ECO:0000313" key="9">
    <source>
        <dbReference type="EMBL" id="CUR57405.1"/>
    </source>
</evidence>
<dbReference type="EMBL" id="CZKB01000005">
    <property type="protein sequence ID" value="CUR57405.1"/>
    <property type="molecule type" value="Genomic_DNA"/>
</dbReference>
<protein>
    <submittedName>
        <fullName evidence="9">Putative amino acid ABC transporter ATP-binding protein</fullName>
    </submittedName>
</protein>
<dbReference type="GO" id="GO:0022857">
    <property type="term" value="F:transmembrane transporter activity"/>
    <property type="evidence" value="ECO:0007669"/>
    <property type="project" value="InterPro"/>
</dbReference>
<dbReference type="Gene3D" id="1.10.3720.10">
    <property type="entry name" value="MetI-like"/>
    <property type="match status" value="1"/>
</dbReference>
<dbReference type="InterPro" id="IPR043429">
    <property type="entry name" value="ArtM/GltK/GlnP/TcyL/YhdX-like"/>
</dbReference>
<feature type="transmembrane region" description="Helical" evidence="7">
    <location>
        <begin position="20"/>
        <end position="37"/>
    </location>
</feature>
<evidence type="ECO:0000256" key="4">
    <source>
        <dbReference type="ARBA" id="ARBA00022692"/>
    </source>
</evidence>
<keyword evidence="3" id="KW-1003">Cell membrane</keyword>
<gene>
    <name evidence="9" type="ORF">NOCA1130015</name>
</gene>
<evidence type="ECO:0000256" key="3">
    <source>
        <dbReference type="ARBA" id="ARBA00022475"/>
    </source>
</evidence>
<evidence type="ECO:0000256" key="5">
    <source>
        <dbReference type="ARBA" id="ARBA00022989"/>
    </source>
</evidence>
<dbReference type="InterPro" id="IPR010065">
    <property type="entry name" value="AA_ABC_transptr_permease_3TM"/>
</dbReference>
<name>A0A2P2C5W3_9ZZZZ</name>
<dbReference type="Pfam" id="PF00528">
    <property type="entry name" value="BPD_transp_1"/>
    <property type="match status" value="1"/>
</dbReference>
<comment type="subcellular location">
    <subcellularLocation>
        <location evidence="1">Cell membrane</location>
        <topology evidence="1">Multi-pass membrane protein</topology>
    </subcellularLocation>
</comment>
<keyword evidence="4 7" id="KW-0812">Transmembrane</keyword>
<evidence type="ECO:0000256" key="6">
    <source>
        <dbReference type="ARBA" id="ARBA00023136"/>
    </source>
</evidence>
<evidence type="ECO:0000256" key="1">
    <source>
        <dbReference type="ARBA" id="ARBA00004651"/>
    </source>
</evidence>
<dbReference type="InterPro" id="IPR035906">
    <property type="entry name" value="MetI-like_sf"/>
</dbReference>
<keyword evidence="6 7" id="KW-0472">Membrane</keyword>
<evidence type="ECO:0000256" key="2">
    <source>
        <dbReference type="ARBA" id="ARBA00022448"/>
    </source>
</evidence>
<evidence type="ECO:0000259" key="8">
    <source>
        <dbReference type="PROSITE" id="PS50928"/>
    </source>
</evidence>
<dbReference type="GO" id="GO:0005524">
    <property type="term" value="F:ATP binding"/>
    <property type="evidence" value="ECO:0007669"/>
    <property type="project" value="UniProtKB-KW"/>
</dbReference>
<keyword evidence="9" id="KW-0547">Nucleotide-binding</keyword>
<keyword evidence="2" id="KW-0813">Transport</keyword>
<feature type="transmembrane region" description="Helical" evidence="7">
    <location>
        <begin position="239"/>
        <end position="259"/>
    </location>
</feature>
<feature type="domain" description="ABC transmembrane type-1" evidence="8">
    <location>
        <begin position="67"/>
        <end position="256"/>
    </location>
</feature>
<feature type="transmembrane region" description="Helical" evidence="7">
    <location>
        <begin position="103"/>
        <end position="124"/>
    </location>
</feature>
<dbReference type="PROSITE" id="PS50928">
    <property type="entry name" value="ABC_TM1"/>
    <property type="match status" value="1"/>
</dbReference>
<dbReference type="NCBIfam" id="TIGR01726">
    <property type="entry name" value="HEQRo_perm_3TM"/>
    <property type="match status" value="1"/>
</dbReference>
<dbReference type="PANTHER" id="PTHR30614:SF21">
    <property type="entry name" value="AMINO ACID ABC TRANSPORTER PERMEASE"/>
    <property type="match status" value="1"/>
</dbReference>
<feature type="transmembrane region" description="Helical" evidence="7">
    <location>
        <begin position="70"/>
        <end position="91"/>
    </location>
</feature>
<dbReference type="GO" id="GO:0006865">
    <property type="term" value="P:amino acid transport"/>
    <property type="evidence" value="ECO:0007669"/>
    <property type="project" value="TreeGrafter"/>
</dbReference>
<sequence>MAAGVMFDAPGPKTVARHRVYTAVVVVALLALGAWIVKRLYDAGQFEYSLWEPFVTPNIMQAIGEAWLDTITMAVLAVLGALVFGLAFGVAKLSEHKPVRWTSWLVVEFFRAVPVIMLMTFSFYAVFNSMSIERGAYWSVVLSLTVYNGAVLAEVFRAGINALPRGQAEAAYAIGMRKTQVMNLILLPQAVKIMIPAIISQMVVALKDTSLILIVFGVGLTKILKQLPLSFNNIVPTTLVIAGLYVLTNLVLTAIATWAQRRFVGEKDMLKVSMVGEADRGQIA</sequence>
<accession>A0A2P2C5W3</accession>
<evidence type="ECO:0000256" key="7">
    <source>
        <dbReference type="SAM" id="Phobius"/>
    </source>
</evidence>
<dbReference type="PANTHER" id="PTHR30614">
    <property type="entry name" value="MEMBRANE COMPONENT OF AMINO ACID ABC TRANSPORTER"/>
    <property type="match status" value="1"/>
</dbReference>
<dbReference type="AlphaFoldDB" id="A0A2P2C5W3"/>
<keyword evidence="9" id="KW-0067">ATP-binding</keyword>
<proteinExistence type="predicted"/>
<organism evidence="9">
    <name type="scientific">metagenome</name>
    <dbReference type="NCBI Taxonomy" id="256318"/>
    <lineage>
        <taxon>unclassified sequences</taxon>
        <taxon>metagenomes</taxon>
    </lineage>
</organism>
<dbReference type="SUPFAM" id="SSF161098">
    <property type="entry name" value="MetI-like"/>
    <property type="match status" value="1"/>
</dbReference>
<dbReference type="CDD" id="cd06261">
    <property type="entry name" value="TM_PBP2"/>
    <property type="match status" value="1"/>
</dbReference>
<dbReference type="GO" id="GO:0043190">
    <property type="term" value="C:ATP-binding cassette (ABC) transporter complex"/>
    <property type="evidence" value="ECO:0007669"/>
    <property type="project" value="InterPro"/>
</dbReference>
<keyword evidence="5 7" id="KW-1133">Transmembrane helix</keyword>